<dbReference type="PANTHER" id="PTHR35177:SF2">
    <property type="entry name" value="HYDROGENASE MATURATION FACTOR HYBG"/>
    <property type="match status" value="1"/>
</dbReference>
<dbReference type="GeneID" id="68866536"/>
<dbReference type="InterPro" id="IPR001109">
    <property type="entry name" value="Hydrogenase_HupF/HypC"/>
</dbReference>
<dbReference type="AlphaFoldDB" id="A0AAQ4CSK9"/>
<dbReference type="RefSeq" id="WP_229569159.1">
    <property type="nucleotide sequence ID" value="NZ_AP025226.1"/>
</dbReference>
<organism evidence="2 3">
    <name type="scientific">Saccharolobus caldissimus</name>
    <dbReference type="NCBI Taxonomy" id="1702097"/>
    <lineage>
        <taxon>Archaea</taxon>
        <taxon>Thermoproteota</taxon>
        <taxon>Thermoprotei</taxon>
        <taxon>Sulfolobales</taxon>
        <taxon>Sulfolobaceae</taxon>
        <taxon>Saccharolobus</taxon>
    </lineage>
</organism>
<accession>A0AAQ4CSK9</accession>
<dbReference type="Pfam" id="PF01455">
    <property type="entry name" value="HupF_HypC"/>
    <property type="match status" value="1"/>
</dbReference>
<comment type="similarity">
    <text evidence="1">Belongs to the HupF/HypC family.</text>
</comment>
<reference evidence="2 3" key="1">
    <citation type="journal article" date="2022" name="Microbiol. Resour. Announc.">
        <title>Complete Genome Sequence of the Hyperthermophilic and Acidophilic Archaeon Saccharolobus caldissimus Strain HS-3T.</title>
        <authorList>
            <person name="Sakai H.D."/>
            <person name="Kurosawa N."/>
        </authorList>
    </citation>
    <scope>NUCLEOTIDE SEQUENCE [LARGE SCALE GENOMIC DNA]</scope>
    <source>
        <strain evidence="2 3">JCM32116</strain>
    </source>
</reference>
<keyword evidence="3" id="KW-1185">Reference proteome</keyword>
<dbReference type="Proteomes" id="UP001319921">
    <property type="component" value="Chromosome"/>
</dbReference>
<name>A0AAQ4CSK9_9CREN</name>
<dbReference type="GO" id="GO:0051604">
    <property type="term" value="P:protein maturation"/>
    <property type="evidence" value="ECO:0007669"/>
    <property type="project" value="TreeGrafter"/>
</dbReference>
<sequence>MTEFDPYDYAIVGKIVEIINKEEAIVDFNGIKRRVKISLVDAKLNDYVLVHAGYAIKVIDPSQVERELMELLYKLKDL</sequence>
<dbReference type="PANTHER" id="PTHR35177">
    <property type="entry name" value="HYDROGENASE MATURATION FACTOR HYBG"/>
    <property type="match status" value="1"/>
</dbReference>
<evidence type="ECO:0000256" key="1">
    <source>
        <dbReference type="ARBA" id="ARBA00006018"/>
    </source>
</evidence>
<dbReference type="SUPFAM" id="SSF159127">
    <property type="entry name" value="HupF/HypC-like"/>
    <property type="match status" value="1"/>
</dbReference>
<dbReference type="GO" id="GO:1902670">
    <property type="term" value="F:carbon dioxide binding"/>
    <property type="evidence" value="ECO:0007669"/>
    <property type="project" value="TreeGrafter"/>
</dbReference>
<dbReference type="EMBL" id="AP025226">
    <property type="protein sequence ID" value="BDB98790.1"/>
    <property type="molecule type" value="Genomic_DNA"/>
</dbReference>
<dbReference type="Gene3D" id="2.30.30.140">
    <property type="match status" value="1"/>
</dbReference>
<evidence type="ECO:0000313" key="3">
    <source>
        <dbReference type="Proteomes" id="UP001319921"/>
    </source>
</evidence>
<evidence type="ECO:0000313" key="2">
    <source>
        <dbReference type="EMBL" id="BDB98790.1"/>
    </source>
</evidence>
<proteinExistence type="inferred from homology"/>
<dbReference type="GO" id="GO:0005506">
    <property type="term" value="F:iron ion binding"/>
    <property type="evidence" value="ECO:0007669"/>
    <property type="project" value="TreeGrafter"/>
</dbReference>
<dbReference type="KEGG" id="scas:SACC_18070"/>
<protein>
    <submittedName>
        <fullName evidence="2">Hydrogenase</fullName>
    </submittedName>
</protein>
<gene>
    <name evidence="2" type="ORF">SACC_18070</name>
</gene>
<dbReference type="NCBIfam" id="TIGR00074">
    <property type="entry name" value="hypC_hupF"/>
    <property type="match status" value="1"/>
</dbReference>